<dbReference type="PROSITE" id="PS00116">
    <property type="entry name" value="DNA_POLYMERASE_B"/>
    <property type="match status" value="1"/>
</dbReference>
<evidence type="ECO:0000256" key="18">
    <source>
        <dbReference type="ARBA" id="ARBA00049244"/>
    </source>
</evidence>
<dbReference type="PRINTS" id="PR00106">
    <property type="entry name" value="DNAPOLB"/>
</dbReference>
<protein>
    <recommendedName>
        <fullName evidence="20">DNA polymerase</fullName>
        <ecNumber evidence="20">2.7.7.7</ecNumber>
    </recommendedName>
</protein>
<evidence type="ECO:0000256" key="4">
    <source>
        <dbReference type="ARBA" id="ARBA00022485"/>
    </source>
</evidence>
<dbReference type="InterPro" id="IPR056435">
    <property type="entry name" value="DPOD/Z_N"/>
</dbReference>
<feature type="domain" description="DNA polymerase delta/zeta catalytic subunit N-terminal" evidence="24">
    <location>
        <begin position="62"/>
        <end position="149"/>
    </location>
</feature>
<accession>A0A6G0XLP9</accession>
<comment type="catalytic activity">
    <reaction evidence="18 20">
        <text>DNA(n) + a 2'-deoxyribonucleoside 5'-triphosphate = DNA(n+1) + diphosphate</text>
        <dbReference type="Rhea" id="RHEA:22508"/>
        <dbReference type="Rhea" id="RHEA-COMP:17339"/>
        <dbReference type="Rhea" id="RHEA-COMP:17340"/>
        <dbReference type="ChEBI" id="CHEBI:33019"/>
        <dbReference type="ChEBI" id="CHEBI:61560"/>
        <dbReference type="ChEBI" id="CHEBI:173112"/>
        <dbReference type="EC" id="2.7.7.7"/>
    </reaction>
</comment>
<dbReference type="SMART" id="SM00486">
    <property type="entry name" value="POLBc"/>
    <property type="match status" value="1"/>
</dbReference>
<keyword evidence="7 20" id="KW-0235">DNA replication</keyword>
<dbReference type="FunFam" id="1.10.287.690:FF:000002">
    <property type="entry name" value="DNA polymerase zeta"/>
    <property type="match status" value="1"/>
</dbReference>
<evidence type="ECO:0000256" key="19">
    <source>
        <dbReference type="ARBA" id="ARBA00066055"/>
    </source>
</evidence>
<evidence type="ECO:0000256" key="12">
    <source>
        <dbReference type="ARBA" id="ARBA00022932"/>
    </source>
</evidence>
<comment type="subunit">
    <text evidence="19">Forms DNA polymerase zeta with REV7.</text>
</comment>
<dbReference type="CDD" id="cd00065">
    <property type="entry name" value="FYVE_like_SF"/>
    <property type="match status" value="1"/>
</dbReference>
<comment type="caution">
    <text evidence="26">The sequence shown here is derived from an EMBL/GenBank/DDBJ whole genome shotgun (WGS) entry which is preliminary data.</text>
</comment>
<dbReference type="Pfam" id="PF24055">
    <property type="entry name" value="POL3_N"/>
    <property type="match status" value="1"/>
</dbReference>
<dbReference type="PANTHER" id="PTHR45812">
    <property type="entry name" value="DNA POLYMERASE ZETA CATALYTIC SUBUNIT"/>
    <property type="match status" value="1"/>
</dbReference>
<evidence type="ECO:0000256" key="7">
    <source>
        <dbReference type="ARBA" id="ARBA00022705"/>
    </source>
</evidence>
<evidence type="ECO:0000256" key="5">
    <source>
        <dbReference type="ARBA" id="ARBA00022679"/>
    </source>
</evidence>
<comment type="subcellular location">
    <subcellularLocation>
        <location evidence="2">Nucleus</location>
    </subcellularLocation>
</comment>
<comment type="cofactor">
    <cofactor evidence="1">
        <name>[4Fe-4S] cluster</name>
        <dbReference type="ChEBI" id="CHEBI:49883"/>
    </cofactor>
</comment>
<keyword evidence="13" id="KW-0408">Iron</keyword>
<dbReference type="Gene3D" id="3.30.342.10">
    <property type="entry name" value="DNA Polymerase, chain B, domain 1"/>
    <property type="match status" value="1"/>
</dbReference>
<dbReference type="Pfam" id="PF24065">
    <property type="entry name" value="REV3_N"/>
    <property type="match status" value="1"/>
</dbReference>
<dbReference type="SUPFAM" id="SSF56672">
    <property type="entry name" value="DNA/RNA polymerases"/>
    <property type="match status" value="1"/>
</dbReference>
<dbReference type="GO" id="GO:0000166">
    <property type="term" value="F:nucleotide binding"/>
    <property type="evidence" value="ECO:0007669"/>
    <property type="project" value="InterPro"/>
</dbReference>
<comment type="similarity">
    <text evidence="3 20">Belongs to the DNA polymerase type-B family.</text>
</comment>
<evidence type="ECO:0000259" key="23">
    <source>
        <dbReference type="Pfam" id="PF03104"/>
    </source>
</evidence>
<evidence type="ECO:0000256" key="10">
    <source>
        <dbReference type="ARBA" id="ARBA00022771"/>
    </source>
</evidence>
<dbReference type="Gene3D" id="1.10.132.60">
    <property type="entry name" value="DNA polymerase family B, C-terminal domain"/>
    <property type="match status" value="1"/>
</dbReference>
<evidence type="ECO:0000256" key="17">
    <source>
        <dbReference type="ARBA" id="ARBA00023242"/>
    </source>
</evidence>
<dbReference type="Gene3D" id="3.90.1600.10">
    <property type="entry name" value="Palm domain of DNA polymerase"/>
    <property type="match status" value="1"/>
</dbReference>
<dbReference type="Pfam" id="PF03104">
    <property type="entry name" value="DNA_pol_B_exo1"/>
    <property type="match status" value="1"/>
</dbReference>
<name>A0A6G0XLP9_9STRA</name>
<evidence type="ECO:0000259" key="24">
    <source>
        <dbReference type="Pfam" id="PF24055"/>
    </source>
</evidence>
<dbReference type="EMBL" id="VJMJ01000037">
    <property type="protein sequence ID" value="KAF0741322.1"/>
    <property type="molecule type" value="Genomic_DNA"/>
</dbReference>
<dbReference type="GO" id="GO:0042276">
    <property type="term" value="P:error-prone translesion synthesis"/>
    <property type="evidence" value="ECO:0007669"/>
    <property type="project" value="TreeGrafter"/>
</dbReference>
<evidence type="ECO:0000256" key="20">
    <source>
        <dbReference type="RuleBase" id="RU000442"/>
    </source>
</evidence>
<dbReference type="Proteomes" id="UP000481153">
    <property type="component" value="Unassembled WGS sequence"/>
</dbReference>
<keyword evidence="15 20" id="KW-0238">DNA-binding</keyword>
<dbReference type="VEuPathDB" id="FungiDB:AeMF1_016743"/>
<evidence type="ECO:0000256" key="3">
    <source>
        <dbReference type="ARBA" id="ARBA00005755"/>
    </source>
</evidence>
<feature type="domain" description="DNA-directed DNA polymerase family B multifunctional" evidence="22">
    <location>
        <begin position="860"/>
        <end position="1305"/>
    </location>
</feature>
<dbReference type="EC" id="2.7.7.7" evidence="20"/>
<keyword evidence="12 20" id="KW-0239">DNA-directed DNA polymerase</keyword>
<dbReference type="CDD" id="cd05534">
    <property type="entry name" value="POLBc_zeta"/>
    <property type="match status" value="1"/>
</dbReference>
<keyword evidence="5 20" id="KW-0808">Transferase</keyword>
<evidence type="ECO:0000256" key="14">
    <source>
        <dbReference type="ARBA" id="ARBA00023014"/>
    </source>
</evidence>
<dbReference type="InterPro" id="IPR036397">
    <property type="entry name" value="RNaseH_sf"/>
</dbReference>
<dbReference type="CDD" id="cd05778">
    <property type="entry name" value="DNA_polB_zeta_exo"/>
    <property type="match status" value="1"/>
</dbReference>
<keyword evidence="27" id="KW-1185">Reference proteome</keyword>
<evidence type="ECO:0000259" key="22">
    <source>
        <dbReference type="Pfam" id="PF00136"/>
    </source>
</evidence>
<keyword evidence="4" id="KW-0004">4Fe-4S</keyword>
<dbReference type="InterPro" id="IPR023211">
    <property type="entry name" value="DNA_pol_palm_dom_sf"/>
</dbReference>
<dbReference type="InterPro" id="IPR056447">
    <property type="entry name" value="REV3_N"/>
</dbReference>
<keyword evidence="14" id="KW-0411">Iron-sulfur</keyword>
<feature type="domain" description="DNA polymerase zeta catalytic subunit N-terminal" evidence="25">
    <location>
        <begin position="6"/>
        <end position="61"/>
    </location>
</feature>
<dbReference type="Pfam" id="PF00136">
    <property type="entry name" value="DNA_pol_B"/>
    <property type="match status" value="1"/>
</dbReference>
<proteinExistence type="inferred from homology"/>
<dbReference type="FunFam" id="1.10.132.60:FF:000007">
    <property type="entry name" value="DNA polymerase"/>
    <property type="match status" value="1"/>
</dbReference>
<dbReference type="PANTHER" id="PTHR45812:SF1">
    <property type="entry name" value="DNA POLYMERASE ZETA CATALYTIC SUBUNIT"/>
    <property type="match status" value="1"/>
</dbReference>
<evidence type="ECO:0000256" key="13">
    <source>
        <dbReference type="ARBA" id="ARBA00023004"/>
    </source>
</evidence>
<keyword evidence="11" id="KW-0862">Zinc</keyword>
<dbReference type="GO" id="GO:0008270">
    <property type="term" value="F:zinc ion binding"/>
    <property type="evidence" value="ECO:0007669"/>
    <property type="project" value="UniProtKB-KW"/>
</dbReference>
<keyword evidence="17" id="KW-0539">Nucleus</keyword>
<sequence length="1440" mass="163045">MEDESLRVEVVDVNYYMAKPLPRRAIDSLIEGPCYQRAYKVPVVRIFGATPAGQKCCVHIHGIYPYFYMRCENDRAFDTGEALAELLPTVARDIESAVKNLSQQVNDKAANQRHTVSIAKLVVVKGIPFYGYHSSEKLFIKVFLYDPAMTSRIVQVVESGLVAQRVFQPYEAHIPYLLQVFADYHIEGMNFLHIYKYKFRLPLPQTQSHLSTAEHKVWLATTSLSSFEGRAAPVLSSTMWNARTAVCSLELDVSCKNILNPAAAAATSSQCYVPSLAPLWEEEKLRRQAAGLAATPDALPSIERHTTPPQDLREHSPLSQSDFNAQMWASFETILTRVQAEQRESPTSTSSHDLPDSEMYSYSQLDDGFIPDDYKRQQVENDELLALLAKLNERIAEPEHEDIETREADDGDDEEDSLAILASQRDLEEVEENKERPWWEVDGEPPQELNVVEEEHIHPKEEQESTEWFSFTQKSSKRDVPKIWQYAVNPPSFHDMLYGGWSDATPLVHYSSDSDVPDKPVVFAGRRFFFPKQGIPHLKEWNPPSLPTINTPTPRHKVRRIRTPLRGPPTIAELQQTNLTSEAPPRVTQTQIGPTIVQSSVHTSNITILSLEIHVNTRGSLLPDPARDGVTALAYAVEANEGECTSEVGLIVVEPDSPITDGILFVANQSVNVKYVTNEKELFTSLHSLVLSWDPDFLVGFEVQQASWGYLVDRATQLTPPVNLIQTLSRLPLVPMDSRNESPPQDGAPESVPKIGTVWGMKKAAGIWMHGRHILNLWRCARSELKLNRYTFESVVANVLKRRIPLYSFQTLTQWFQSGGSVRVRTLEYLTLRTTLNLMLLDSMQLITRTSEMARLFGIDFYSVLSRGSQYRVEAVNIRVTKRLNYIMISPNRQQVAAQPALECIPLVMEPLSAFYGDPVVVLDFQSLYPSMMIAYNICYSTCFGRLKNGMDDEFEKVFGVVSNHVVDASGLIQSGKDTIITPNGALFCPKQQREGVIPLVLSEILSTRIMIKQAMKQTTNRRLSRVLDARQLALKMIANVTYGYTSASFSGRMPNSYVADSIVHCGRTTLEAAIRIVESHETWHAKVVYGDTDSLFVQLKGRTLEQALRIGNEIATEVTARNPKPVCLKLEKVYMGSFLVSKKRYVGFKFESPKDKGQLDAKGIETIRRDSCGVVQRPMRQWLRMLFTTRDLSKCKQYLQEYWTRMHNDLIPLNDFIFAKEVRLGTYTGQGPPAVLVAKKAMAKDHRAEPRYAERVAYVVVRGAPGSRLMDLVVSPDEMVSNLAYVINVEYYITKQMLPSFERLAILMGVDVRKWYLLLSRKAEKASSSRQGRLMRIDAYYTSQHCHICGVRGIHRGFCDACRSKPQQSHLALHSKEVLHERNLMDIRRVCTLCMGSSFGGLWGRKAMVCRNITCAVWNEWLPTALALEQWREDVAMYK</sequence>
<keyword evidence="8" id="KW-0479">Metal-binding</keyword>
<feature type="domain" description="DNA-directed DNA polymerase family B exonuclease" evidence="23">
    <location>
        <begin position="601"/>
        <end position="795"/>
    </location>
</feature>
<reference evidence="26 27" key="1">
    <citation type="submission" date="2019-07" db="EMBL/GenBank/DDBJ databases">
        <title>Genomics analysis of Aphanomyces spp. identifies a new class of oomycete effector associated with host adaptation.</title>
        <authorList>
            <person name="Gaulin E."/>
        </authorList>
    </citation>
    <scope>NUCLEOTIDE SEQUENCE [LARGE SCALE GENOMIC DNA]</scope>
    <source>
        <strain evidence="26 27">ATCC 201684</strain>
    </source>
</reference>
<evidence type="ECO:0000256" key="11">
    <source>
        <dbReference type="ARBA" id="ARBA00022833"/>
    </source>
</evidence>
<feature type="region of interest" description="Disordered" evidence="21">
    <location>
        <begin position="290"/>
        <end position="318"/>
    </location>
</feature>
<dbReference type="Gene3D" id="3.30.420.10">
    <property type="entry name" value="Ribonuclease H-like superfamily/Ribonuclease H"/>
    <property type="match status" value="1"/>
</dbReference>
<evidence type="ECO:0000256" key="9">
    <source>
        <dbReference type="ARBA" id="ARBA00022763"/>
    </source>
</evidence>
<dbReference type="InterPro" id="IPR043502">
    <property type="entry name" value="DNA/RNA_pol_sf"/>
</dbReference>
<dbReference type="Gene3D" id="1.10.287.690">
    <property type="entry name" value="Helix hairpin bin"/>
    <property type="match status" value="1"/>
</dbReference>
<keyword evidence="6 20" id="KW-0548">Nucleotidyltransferase</keyword>
<evidence type="ECO:0000256" key="2">
    <source>
        <dbReference type="ARBA" id="ARBA00004123"/>
    </source>
</evidence>
<dbReference type="InterPro" id="IPR042087">
    <property type="entry name" value="DNA_pol_B_thumb"/>
</dbReference>
<dbReference type="InterPro" id="IPR006134">
    <property type="entry name" value="DNA-dir_DNA_pol_B_multi_dom"/>
</dbReference>
<dbReference type="GO" id="GO:0003677">
    <property type="term" value="F:DNA binding"/>
    <property type="evidence" value="ECO:0007669"/>
    <property type="project" value="UniProtKB-KW"/>
</dbReference>
<keyword evidence="10" id="KW-0863">Zinc-finger</keyword>
<dbReference type="InterPro" id="IPR030559">
    <property type="entry name" value="PolZ_Rev3"/>
</dbReference>
<evidence type="ECO:0000256" key="15">
    <source>
        <dbReference type="ARBA" id="ARBA00023125"/>
    </source>
</evidence>
<evidence type="ECO:0000256" key="1">
    <source>
        <dbReference type="ARBA" id="ARBA00001966"/>
    </source>
</evidence>
<dbReference type="GO" id="GO:0005634">
    <property type="term" value="C:nucleus"/>
    <property type="evidence" value="ECO:0007669"/>
    <property type="project" value="UniProtKB-SubCell"/>
</dbReference>
<evidence type="ECO:0000313" key="26">
    <source>
        <dbReference type="EMBL" id="KAF0741322.1"/>
    </source>
</evidence>
<evidence type="ECO:0000256" key="21">
    <source>
        <dbReference type="SAM" id="MobiDB-lite"/>
    </source>
</evidence>
<dbReference type="GO" id="GO:0006260">
    <property type="term" value="P:DNA replication"/>
    <property type="evidence" value="ECO:0007669"/>
    <property type="project" value="UniProtKB-KW"/>
</dbReference>
<dbReference type="GO" id="GO:0000724">
    <property type="term" value="P:double-strand break repair via homologous recombination"/>
    <property type="evidence" value="ECO:0007669"/>
    <property type="project" value="TreeGrafter"/>
</dbReference>
<dbReference type="InterPro" id="IPR006172">
    <property type="entry name" value="DNA-dir_DNA_pol_B"/>
</dbReference>
<dbReference type="GO" id="GO:0016035">
    <property type="term" value="C:zeta DNA polymerase complex"/>
    <property type="evidence" value="ECO:0007669"/>
    <property type="project" value="InterPro"/>
</dbReference>
<dbReference type="InterPro" id="IPR017964">
    <property type="entry name" value="DNA-dir_DNA_pol_B_CS"/>
</dbReference>
<evidence type="ECO:0000256" key="8">
    <source>
        <dbReference type="ARBA" id="ARBA00022723"/>
    </source>
</evidence>
<evidence type="ECO:0000259" key="25">
    <source>
        <dbReference type="Pfam" id="PF24065"/>
    </source>
</evidence>
<organism evidence="26 27">
    <name type="scientific">Aphanomyces euteiches</name>
    <dbReference type="NCBI Taxonomy" id="100861"/>
    <lineage>
        <taxon>Eukaryota</taxon>
        <taxon>Sar</taxon>
        <taxon>Stramenopiles</taxon>
        <taxon>Oomycota</taxon>
        <taxon>Saprolegniomycetes</taxon>
        <taxon>Saprolegniales</taxon>
        <taxon>Verrucalvaceae</taxon>
        <taxon>Aphanomyces</taxon>
    </lineage>
</organism>
<dbReference type="SUPFAM" id="SSF53098">
    <property type="entry name" value="Ribonuclease H-like"/>
    <property type="match status" value="1"/>
</dbReference>
<evidence type="ECO:0000256" key="16">
    <source>
        <dbReference type="ARBA" id="ARBA00023204"/>
    </source>
</evidence>
<gene>
    <name evidence="26" type="ORF">Ae201684_003434</name>
</gene>
<feature type="compositionally biased region" description="Basic and acidic residues" evidence="21">
    <location>
        <begin position="302"/>
        <end position="316"/>
    </location>
</feature>
<dbReference type="InterPro" id="IPR012337">
    <property type="entry name" value="RNaseH-like_sf"/>
</dbReference>
<dbReference type="GO" id="GO:0003887">
    <property type="term" value="F:DNA-directed DNA polymerase activity"/>
    <property type="evidence" value="ECO:0007669"/>
    <property type="project" value="UniProtKB-KW"/>
</dbReference>
<keyword evidence="16" id="KW-0234">DNA repair</keyword>
<evidence type="ECO:0000256" key="6">
    <source>
        <dbReference type="ARBA" id="ARBA00022695"/>
    </source>
</evidence>
<evidence type="ECO:0000313" key="27">
    <source>
        <dbReference type="Proteomes" id="UP000481153"/>
    </source>
</evidence>
<keyword evidence="9" id="KW-0227">DNA damage</keyword>
<dbReference type="InterPro" id="IPR006133">
    <property type="entry name" value="DNA-dir_DNA_pol_B_exonuc"/>
</dbReference>
<dbReference type="GO" id="GO:0051539">
    <property type="term" value="F:4 iron, 4 sulfur cluster binding"/>
    <property type="evidence" value="ECO:0007669"/>
    <property type="project" value="UniProtKB-KW"/>
</dbReference>